<evidence type="ECO:0000256" key="1">
    <source>
        <dbReference type="ARBA" id="ARBA00001964"/>
    </source>
</evidence>
<evidence type="ECO:0000256" key="6">
    <source>
        <dbReference type="ARBA" id="ARBA00022958"/>
    </source>
</evidence>
<dbReference type="Proteomes" id="UP000275408">
    <property type="component" value="Unassembled WGS sequence"/>
</dbReference>
<dbReference type="InterPro" id="IPR050771">
    <property type="entry name" value="Alpha-ketoacid_DH_E1_comp"/>
</dbReference>
<keyword evidence="6" id="KW-0630">Potassium</keyword>
<comment type="cofactor">
    <cofactor evidence="1 9">
        <name>thiamine diphosphate</name>
        <dbReference type="ChEBI" id="CHEBI:58937"/>
    </cofactor>
</comment>
<evidence type="ECO:0000259" key="10">
    <source>
        <dbReference type="Pfam" id="PF00676"/>
    </source>
</evidence>
<dbReference type="FunFam" id="3.40.50.970:FF:000015">
    <property type="entry name" value="2-oxoisovalerate dehydrogenase subunit alpha"/>
    <property type="match status" value="1"/>
</dbReference>
<dbReference type="GO" id="GO:0003863">
    <property type="term" value="F:branched-chain 2-oxo acid dehydrogenase activity"/>
    <property type="evidence" value="ECO:0007669"/>
    <property type="project" value="UniProtKB-EC"/>
</dbReference>
<evidence type="ECO:0000256" key="9">
    <source>
        <dbReference type="RuleBase" id="RU365014"/>
    </source>
</evidence>
<dbReference type="STRING" id="46731.A0A3M6V4M8"/>
<dbReference type="Gene3D" id="3.40.50.970">
    <property type="match status" value="1"/>
</dbReference>
<keyword evidence="8" id="KW-0496">Mitochondrion</keyword>
<keyword evidence="9" id="KW-0786">Thiamine pyrophosphate</keyword>
<organism evidence="11 12">
    <name type="scientific">Pocillopora damicornis</name>
    <name type="common">Cauliflower coral</name>
    <name type="synonym">Millepora damicornis</name>
    <dbReference type="NCBI Taxonomy" id="46731"/>
    <lineage>
        <taxon>Eukaryota</taxon>
        <taxon>Metazoa</taxon>
        <taxon>Cnidaria</taxon>
        <taxon>Anthozoa</taxon>
        <taxon>Hexacorallia</taxon>
        <taxon>Scleractinia</taxon>
        <taxon>Astrocoeniina</taxon>
        <taxon>Pocilloporidae</taxon>
        <taxon>Pocillopora</taxon>
    </lineage>
</organism>
<evidence type="ECO:0000313" key="12">
    <source>
        <dbReference type="Proteomes" id="UP000275408"/>
    </source>
</evidence>
<keyword evidence="12" id="KW-1185">Reference proteome</keyword>
<dbReference type="GO" id="GO:0009083">
    <property type="term" value="P:branched-chain amino acid catabolic process"/>
    <property type="evidence" value="ECO:0007669"/>
    <property type="project" value="TreeGrafter"/>
</dbReference>
<dbReference type="EMBL" id="RCHS01000100">
    <property type="protein sequence ID" value="RMX60837.1"/>
    <property type="molecule type" value="Genomic_DNA"/>
</dbReference>
<comment type="catalytic activity">
    <reaction evidence="9">
        <text>N(6)-[(R)-lipoyl]-L-lysyl-[protein] + 3-methyl-2-oxobutanoate + H(+) = N(6)-[(R)-S(8)-2-methylpropanoyldihydrolipoyl]-L-lysyl-[protein] + CO2</text>
        <dbReference type="Rhea" id="RHEA:13457"/>
        <dbReference type="Rhea" id="RHEA-COMP:10474"/>
        <dbReference type="Rhea" id="RHEA-COMP:10497"/>
        <dbReference type="ChEBI" id="CHEBI:11851"/>
        <dbReference type="ChEBI" id="CHEBI:15378"/>
        <dbReference type="ChEBI" id="CHEBI:16526"/>
        <dbReference type="ChEBI" id="CHEBI:83099"/>
        <dbReference type="ChEBI" id="CHEBI:83142"/>
        <dbReference type="EC" id="1.2.4.4"/>
    </reaction>
</comment>
<protein>
    <recommendedName>
        <fullName evidence="9">2-oxoisovalerate dehydrogenase subunit alpha</fullName>
        <ecNumber evidence="9">1.2.4.4</ecNumber>
    </recommendedName>
    <alternativeName>
        <fullName evidence="9">Branched-chain alpha-keto acid dehydrogenase E1 component alpha chain</fullName>
    </alternativeName>
</protein>
<evidence type="ECO:0000256" key="5">
    <source>
        <dbReference type="ARBA" id="ARBA00022946"/>
    </source>
</evidence>
<dbReference type="InterPro" id="IPR001017">
    <property type="entry name" value="DH_E1"/>
</dbReference>
<dbReference type="Pfam" id="PF00676">
    <property type="entry name" value="E1_dh"/>
    <property type="match status" value="1"/>
</dbReference>
<proteinExistence type="inferred from homology"/>
<keyword evidence="4" id="KW-0479">Metal-binding</keyword>
<dbReference type="EC" id="1.2.4.4" evidence="9"/>
<accession>A0A3M6V4M8</accession>
<dbReference type="CDD" id="cd02000">
    <property type="entry name" value="TPP_E1_PDC_ADC_BCADC"/>
    <property type="match status" value="1"/>
</dbReference>
<feature type="domain" description="Dehydrogenase E1 component" evidence="10">
    <location>
        <begin position="107"/>
        <end position="288"/>
    </location>
</feature>
<evidence type="ECO:0000256" key="2">
    <source>
        <dbReference type="ARBA" id="ARBA00004305"/>
    </source>
</evidence>
<dbReference type="AlphaFoldDB" id="A0A3M6V4M8"/>
<keyword evidence="7 9" id="KW-0560">Oxidoreductase</keyword>
<evidence type="ECO:0000256" key="8">
    <source>
        <dbReference type="ARBA" id="ARBA00023128"/>
    </source>
</evidence>
<comment type="subcellular location">
    <subcellularLocation>
        <location evidence="2">Mitochondrion matrix</location>
    </subcellularLocation>
</comment>
<dbReference type="GO" id="GO:0046872">
    <property type="term" value="F:metal ion binding"/>
    <property type="evidence" value="ECO:0007669"/>
    <property type="project" value="UniProtKB-KW"/>
</dbReference>
<sequence length="421" mass="48133">MAASTWLLRRALVGSRGVSYHIKKLPNTLKALRLCSSSSSAGRPQHEYQDKPRFPGALNSYYTEKLEFDDPDDGEAIPVYRVMDRNGKVFNEAHDPKLDKETIKNMYKQMTLLNTMDRILYESQRQGRISFYMTNYGEEATHFGSAAALLPEDVVLGQYREAGVLMWRGFTLDDFMNQCYANQHDFGKGRQMPVHYGSKNLNFITISSTLATQMPQASGYAYAVKRAGTGNCVICYFGEGAASEGDAHAAFNFAATLEAPVIFFCRNNGYAISTPTGDQYRGDGIAARKIAVEQSQPIMVEAMTYRIGHHSTSDDSSVYRSLKEVNYWDKEDHPIGRLRHYMENKEWWNSKMEEEWKREARQQVMAAFSRAEKALKPPVEEMFSDVYDTLPSRLKKQYKECMDHVAKYPHEYPTELYQPDK</sequence>
<dbReference type="PANTHER" id="PTHR43380">
    <property type="entry name" value="2-OXOISOVALERATE DEHYDROGENASE SUBUNIT ALPHA, MITOCHONDRIAL"/>
    <property type="match status" value="1"/>
</dbReference>
<comment type="caution">
    <text evidence="11">The sequence shown here is derived from an EMBL/GenBank/DDBJ whole genome shotgun (WGS) entry which is preliminary data.</text>
</comment>
<name>A0A3M6V4M8_POCDA</name>
<dbReference type="PANTHER" id="PTHR43380:SF1">
    <property type="entry name" value="2-OXOISOVALERATE DEHYDROGENASE SUBUNIT ALPHA, MITOCHONDRIAL"/>
    <property type="match status" value="1"/>
</dbReference>
<comment type="function">
    <text evidence="9">The branched-chain alpha-keto dehydrogenase complex catalyzes the overall conversion of alpha-keto acids to acyl-CoA and CO(2). It contains multiple copies of three enzymatic components: branched-chain alpha-keto acid decarboxylase (E1), lipoamide acyltransferase (E2) and lipoamide dehydrogenase (E3).</text>
</comment>
<evidence type="ECO:0000256" key="3">
    <source>
        <dbReference type="ARBA" id="ARBA00008646"/>
    </source>
</evidence>
<reference evidence="11 12" key="1">
    <citation type="journal article" date="2018" name="Sci. Rep.">
        <title>Comparative analysis of the Pocillopora damicornis genome highlights role of immune system in coral evolution.</title>
        <authorList>
            <person name="Cunning R."/>
            <person name="Bay R.A."/>
            <person name="Gillette P."/>
            <person name="Baker A.C."/>
            <person name="Traylor-Knowles N."/>
        </authorList>
    </citation>
    <scope>NUCLEOTIDE SEQUENCE [LARGE SCALE GENOMIC DNA]</scope>
    <source>
        <strain evidence="11">RSMAS</strain>
        <tissue evidence="11">Whole animal</tissue>
    </source>
</reference>
<evidence type="ECO:0000313" key="11">
    <source>
        <dbReference type="EMBL" id="RMX60837.1"/>
    </source>
</evidence>
<evidence type="ECO:0000256" key="7">
    <source>
        <dbReference type="ARBA" id="ARBA00023002"/>
    </source>
</evidence>
<dbReference type="GO" id="GO:0005759">
    <property type="term" value="C:mitochondrial matrix"/>
    <property type="evidence" value="ECO:0007669"/>
    <property type="project" value="UniProtKB-SubCell"/>
</dbReference>
<dbReference type="InterPro" id="IPR029061">
    <property type="entry name" value="THDP-binding"/>
</dbReference>
<gene>
    <name evidence="11" type="ORF">pdam_00007806</name>
</gene>
<dbReference type="OrthoDB" id="3845at2759"/>
<comment type="similarity">
    <text evidence="3 9">Belongs to the BCKDHA family.</text>
</comment>
<evidence type="ECO:0000256" key="4">
    <source>
        <dbReference type="ARBA" id="ARBA00022723"/>
    </source>
</evidence>
<keyword evidence="5" id="KW-0809">Transit peptide</keyword>
<dbReference type="SUPFAM" id="SSF52518">
    <property type="entry name" value="Thiamin diphosphate-binding fold (THDP-binding)"/>
    <property type="match status" value="1"/>
</dbReference>